<feature type="region of interest" description="Disordered" evidence="3">
    <location>
        <begin position="295"/>
        <end position="400"/>
    </location>
</feature>
<feature type="region of interest" description="Disordered" evidence="3">
    <location>
        <begin position="233"/>
        <end position="274"/>
    </location>
</feature>
<evidence type="ECO:0000256" key="1">
    <source>
        <dbReference type="ARBA" id="ARBA00022614"/>
    </source>
</evidence>
<feature type="compositionally biased region" description="Low complexity" evidence="3">
    <location>
        <begin position="332"/>
        <end position="343"/>
    </location>
</feature>
<evidence type="ECO:0000313" key="4">
    <source>
        <dbReference type="EMBL" id="VDL97629.1"/>
    </source>
</evidence>
<keyword evidence="2" id="KW-0677">Repeat</keyword>
<dbReference type="PANTHER" id="PTHR23119:SF44">
    <property type="entry name" value="PROTEIN LAP4"/>
    <property type="match status" value="1"/>
</dbReference>
<dbReference type="GO" id="GO:0098968">
    <property type="term" value="P:neurotransmitter receptor transport postsynaptic membrane to endosome"/>
    <property type="evidence" value="ECO:0007669"/>
    <property type="project" value="TreeGrafter"/>
</dbReference>
<dbReference type="GO" id="GO:0019901">
    <property type="term" value="F:protein kinase binding"/>
    <property type="evidence" value="ECO:0007669"/>
    <property type="project" value="TreeGrafter"/>
</dbReference>
<sequence>MYSQKEIGSLQSLQQWDVSENQLTALPRTISGLTSLVDLNLTQNYLDCLPDEIGELRKLALLKLNRNQLVDLTPAIGRQVNPQWICESLQEVYLTENYLSTLPSSIGQLRKMIHFNVDKNQLCELPSAIGDCVSLNILSLRDNNLHRLPADIGNCRMLRVIDVSGNRLDRLPVTLTACPLTALWLAQNQAQPIVSLQRAVDEVSGEEFLTCYLLPQEGNEDDDDTASVLRYNESTEPVPRSPTDVGASVSPKKPCENGGSLAVLGSGDDSLMPSPVKTAGGAVLVNGSSSNVDVGGGFGSASPHQSPGNLRANGTGEAESRGDMFLPSQRHPPSSNDSLDPSSGLQMVPREYPKTRHPIHTRKLIDTSGTTSKKDSDATSPPTVSIKATGFCSSRRKQTF</sequence>
<proteinExistence type="predicted"/>
<dbReference type="InterPro" id="IPR050614">
    <property type="entry name" value="Synaptic_Scaffolding_LAP-MAGUK"/>
</dbReference>
<dbReference type="AlphaFoldDB" id="A0A183T446"/>
<dbReference type="GO" id="GO:0043113">
    <property type="term" value="P:receptor clustering"/>
    <property type="evidence" value="ECO:0007669"/>
    <property type="project" value="TreeGrafter"/>
</dbReference>
<dbReference type="InterPro" id="IPR032675">
    <property type="entry name" value="LRR_dom_sf"/>
</dbReference>
<dbReference type="GO" id="GO:0098609">
    <property type="term" value="P:cell-cell adhesion"/>
    <property type="evidence" value="ECO:0007669"/>
    <property type="project" value="TreeGrafter"/>
</dbReference>
<dbReference type="Gene3D" id="3.80.10.10">
    <property type="entry name" value="Ribonuclease Inhibitor"/>
    <property type="match status" value="2"/>
</dbReference>
<dbReference type="EMBL" id="UYSU01036391">
    <property type="protein sequence ID" value="VDL97629.1"/>
    <property type="molecule type" value="Genomic_DNA"/>
</dbReference>
<evidence type="ECO:0000256" key="2">
    <source>
        <dbReference type="ARBA" id="ARBA00022737"/>
    </source>
</evidence>
<evidence type="ECO:0000313" key="5">
    <source>
        <dbReference type="Proteomes" id="UP000275846"/>
    </source>
</evidence>
<dbReference type="GO" id="GO:0045197">
    <property type="term" value="P:establishment or maintenance of epithelial cell apical/basal polarity"/>
    <property type="evidence" value="ECO:0007669"/>
    <property type="project" value="TreeGrafter"/>
</dbReference>
<dbReference type="OrthoDB" id="2187496at2759"/>
<protein>
    <submittedName>
        <fullName evidence="6">Leucine-rich repeat protein</fullName>
    </submittedName>
</protein>
<dbReference type="GO" id="GO:0005912">
    <property type="term" value="C:adherens junction"/>
    <property type="evidence" value="ECO:0007669"/>
    <property type="project" value="TreeGrafter"/>
</dbReference>
<evidence type="ECO:0000313" key="6">
    <source>
        <dbReference type="WBParaSite" id="SSLN_0001167501-mRNA-1"/>
    </source>
</evidence>
<dbReference type="STRING" id="70667.A0A183T446"/>
<dbReference type="SUPFAM" id="SSF52058">
    <property type="entry name" value="L domain-like"/>
    <property type="match status" value="1"/>
</dbReference>
<dbReference type="GO" id="GO:0045211">
    <property type="term" value="C:postsynaptic membrane"/>
    <property type="evidence" value="ECO:0007669"/>
    <property type="project" value="TreeGrafter"/>
</dbReference>
<dbReference type="InterPro" id="IPR003591">
    <property type="entry name" value="Leu-rich_rpt_typical-subtyp"/>
</dbReference>
<dbReference type="GO" id="GO:0016323">
    <property type="term" value="C:basolateral plasma membrane"/>
    <property type="evidence" value="ECO:0007669"/>
    <property type="project" value="TreeGrafter"/>
</dbReference>
<dbReference type="Proteomes" id="UP000275846">
    <property type="component" value="Unassembled WGS sequence"/>
</dbReference>
<dbReference type="GO" id="GO:0098887">
    <property type="term" value="P:neurotransmitter receptor transport, endosome to postsynaptic membrane"/>
    <property type="evidence" value="ECO:0007669"/>
    <property type="project" value="TreeGrafter"/>
</dbReference>
<reference evidence="6" key="1">
    <citation type="submission" date="2016-06" db="UniProtKB">
        <authorList>
            <consortium name="WormBaseParasite"/>
        </authorList>
    </citation>
    <scope>IDENTIFICATION</scope>
</reference>
<keyword evidence="5" id="KW-1185">Reference proteome</keyword>
<evidence type="ECO:0000256" key="3">
    <source>
        <dbReference type="SAM" id="MobiDB-lite"/>
    </source>
</evidence>
<name>A0A183T446_SCHSO</name>
<dbReference type="GO" id="GO:0014069">
    <property type="term" value="C:postsynaptic density"/>
    <property type="evidence" value="ECO:0007669"/>
    <property type="project" value="TreeGrafter"/>
</dbReference>
<dbReference type="SMART" id="SM00369">
    <property type="entry name" value="LRR_TYP"/>
    <property type="match status" value="6"/>
</dbReference>
<reference evidence="4 5" key="2">
    <citation type="submission" date="2018-11" db="EMBL/GenBank/DDBJ databases">
        <authorList>
            <consortium name="Pathogen Informatics"/>
        </authorList>
    </citation>
    <scope>NUCLEOTIDE SEQUENCE [LARGE SCALE GENOMIC DNA]</scope>
    <source>
        <strain evidence="4 5">NST_G2</strain>
    </source>
</reference>
<gene>
    <name evidence="4" type="ORF">SSLN_LOCUS11244</name>
</gene>
<dbReference type="WBParaSite" id="SSLN_0001167501-mRNA-1">
    <property type="protein sequence ID" value="SSLN_0001167501-mRNA-1"/>
    <property type="gene ID" value="SSLN_0001167501"/>
</dbReference>
<keyword evidence="1" id="KW-0433">Leucine-rich repeat</keyword>
<accession>A0A183T446</accession>
<dbReference type="PANTHER" id="PTHR23119">
    <property type="entry name" value="DISCS LARGE"/>
    <property type="match status" value="1"/>
</dbReference>
<organism evidence="6">
    <name type="scientific">Schistocephalus solidus</name>
    <name type="common">Tapeworm</name>
    <dbReference type="NCBI Taxonomy" id="70667"/>
    <lineage>
        <taxon>Eukaryota</taxon>
        <taxon>Metazoa</taxon>
        <taxon>Spiralia</taxon>
        <taxon>Lophotrochozoa</taxon>
        <taxon>Platyhelminthes</taxon>
        <taxon>Cestoda</taxon>
        <taxon>Eucestoda</taxon>
        <taxon>Diphyllobothriidea</taxon>
        <taxon>Diphyllobothriidae</taxon>
        <taxon>Schistocephalus</taxon>
    </lineage>
</organism>